<comment type="caution">
    <text evidence="2">The sequence shown here is derived from an EMBL/GenBank/DDBJ whole genome shotgun (WGS) entry which is preliminary data.</text>
</comment>
<feature type="domain" description="F-box associated beta-propeller type 1" evidence="1">
    <location>
        <begin position="158"/>
        <end position="309"/>
    </location>
</feature>
<dbReference type="InterPro" id="IPR050796">
    <property type="entry name" value="SCF_F-box_component"/>
</dbReference>
<keyword evidence="3" id="KW-1185">Reference proteome</keyword>
<dbReference type="Pfam" id="PF07734">
    <property type="entry name" value="FBA_1"/>
    <property type="match status" value="1"/>
</dbReference>
<evidence type="ECO:0000313" key="2">
    <source>
        <dbReference type="EMBL" id="KAI5432607.1"/>
    </source>
</evidence>
<reference evidence="2 3" key="1">
    <citation type="journal article" date="2022" name="Nat. Genet.">
        <title>Improved pea reference genome and pan-genome highlight genomic features and evolutionary characteristics.</title>
        <authorList>
            <person name="Yang T."/>
            <person name="Liu R."/>
            <person name="Luo Y."/>
            <person name="Hu S."/>
            <person name="Wang D."/>
            <person name="Wang C."/>
            <person name="Pandey M.K."/>
            <person name="Ge S."/>
            <person name="Xu Q."/>
            <person name="Li N."/>
            <person name="Li G."/>
            <person name="Huang Y."/>
            <person name="Saxena R.K."/>
            <person name="Ji Y."/>
            <person name="Li M."/>
            <person name="Yan X."/>
            <person name="He Y."/>
            <person name="Liu Y."/>
            <person name="Wang X."/>
            <person name="Xiang C."/>
            <person name="Varshney R.K."/>
            <person name="Ding H."/>
            <person name="Gao S."/>
            <person name="Zong X."/>
        </authorList>
    </citation>
    <scope>NUCLEOTIDE SEQUENCE [LARGE SCALE GENOMIC DNA]</scope>
    <source>
        <strain evidence="2 3">cv. Zhongwan 6</strain>
    </source>
</reference>
<dbReference type="Proteomes" id="UP001058974">
    <property type="component" value="Chromosome 2"/>
</dbReference>
<accession>A0A9D5B234</accession>
<dbReference type="SUPFAM" id="SSF81383">
    <property type="entry name" value="F-box domain"/>
    <property type="match status" value="1"/>
</dbReference>
<dbReference type="PANTHER" id="PTHR31672:SF13">
    <property type="entry name" value="F-BOX PROTEIN CPR30-LIKE"/>
    <property type="match status" value="1"/>
</dbReference>
<dbReference type="InterPro" id="IPR036047">
    <property type="entry name" value="F-box-like_dom_sf"/>
</dbReference>
<dbReference type="AlphaFoldDB" id="A0A9D5B234"/>
<evidence type="ECO:0000313" key="3">
    <source>
        <dbReference type="Proteomes" id="UP001058974"/>
    </source>
</evidence>
<sequence length="350" mass="39919">MGPIGKRGCGPYQDVQKESLGLKGNRLKWTGLGDQSPGAEMMPHDVHQRMLPNSLESVKMEKVMEVTDDKVSNYISDDIALSILSKLPLKSLKRFECVRKSWSLLSDNPSFMSLYRHNFFSKYTYNDDTSLILHLHDDEKLCSLSGESFENMVELELPQQIDHMKFLGFGCANGILCFEEPLINKIVLWNPTTNELKIIPLSPFESFSPPATLNFDAPVSFVTYLNLNGFGYDYVADDYKLVRNTTIICKFHTVWPSDRDLLLGRDESLKPFWEIYSLKTNSWKKLDIDMPSCVKYNSGFGTFRVYLDGVNLVSRNHGTNSSLLGRSLGLKFLSEWGKRVKYSSEKKTLN</sequence>
<dbReference type="PANTHER" id="PTHR31672">
    <property type="entry name" value="BNACNNG10540D PROTEIN"/>
    <property type="match status" value="1"/>
</dbReference>
<protein>
    <recommendedName>
        <fullName evidence="1">F-box associated beta-propeller type 1 domain-containing protein</fullName>
    </recommendedName>
</protein>
<gene>
    <name evidence="2" type="ORF">KIW84_020058</name>
</gene>
<organism evidence="2 3">
    <name type="scientific">Pisum sativum</name>
    <name type="common">Garden pea</name>
    <name type="synonym">Lathyrus oleraceus</name>
    <dbReference type="NCBI Taxonomy" id="3888"/>
    <lineage>
        <taxon>Eukaryota</taxon>
        <taxon>Viridiplantae</taxon>
        <taxon>Streptophyta</taxon>
        <taxon>Embryophyta</taxon>
        <taxon>Tracheophyta</taxon>
        <taxon>Spermatophyta</taxon>
        <taxon>Magnoliopsida</taxon>
        <taxon>eudicotyledons</taxon>
        <taxon>Gunneridae</taxon>
        <taxon>Pentapetalae</taxon>
        <taxon>rosids</taxon>
        <taxon>fabids</taxon>
        <taxon>Fabales</taxon>
        <taxon>Fabaceae</taxon>
        <taxon>Papilionoideae</taxon>
        <taxon>50 kb inversion clade</taxon>
        <taxon>NPAAA clade</taxon>
        <taxon>Hologalegina</taxon>
        <taxon>IRL clade</taxon>
        <taxon>Fabeae</taxon>
        <taxon>Lathyrus</taxon>
    </lineage>
</organism>
<name>A0A9D5B234_PEA</name>
<dbReference type="InterPro" id="IPR006527">
    <property type="entry name" value="F-box-assoc_dom_typ1"/>
</dbReference>
<evidence type="ECO:0000259" key="1">
    <source>
        <dbReference type="Pfam" id="PF07734"/>
    </source>
</evidence>
<dbReference type="Gramene" id="Psat02G0005800-T1">
    <property type="protein sequence ID" value="KAI5432607.1"/>
    <property type="gene ID" value="KIW84_020058"/>
</dbReference>
<proteinExistence type="predicted"/>
<dbReference type="EMBL" id="JAMSHJ010000002">
    <property type="protein sequence ID" value="KAI5432607.1"/>
    <property type="molecule type" value="Genomic_DNA"/>
</dbReference>